<organism evidence="5 6">
    <name type="scientific">Dorea phocaeensis</name>
    <dbReference type="NCBI Taxonomy" id="2040291"/>
    <lineage>
        <taxon>Bacteria</taxon>
        <taxon>Bacillati</taxon>
        <taxon>Bacillota</taxon>
        <taxon>Clostridia</taxon>
        <taxon>Lachnospirales</taxon>
        <taxon>Lachnospiraceae</taxon>
        <taxon>Dorea</taxon>
    </lineage>
</organism>
<feature type="binding site" evidence="2">
    <location>
        <begin position="210"/>
        <end position="212"/>
    </location>
    <ligand>
        <name>dihydroxyacetone phosphate</name>
        <dbReference type="ChEBI" id="CHEBI:57642"/>
    </ligand>
</feature>
<dbReference type="NCBIfam" id="TIGR00167">
    <property type="entry name" value="cbbA"/>
    <property type="match status" value="1"/>
</dbReference>
<dbReference type="PANTHER" id="PTHR30304">
    <property type="entry name" value="D-TAGATOSE-1,6-BISPHOSPHATE ALDOLASE"/>
    <property type="match status" value="1"/>
</dbReference>
<keyword evidence="3" id="KW-0862">Zinc</keyword>
<dbReference type="Proteomes" id="UP000701680">
    <property type="component" value="Unassembled WGS sequence"/>
</dbReference>
<sequence>MMKIEREQIEELLQDAEKNNYAIPHFNHSDFWDMSAIAEAAQEKDTPVFIACLPKVIEAIGIEKLGAVAQITMEQSKTPIIYHLDHCHSVELCLKAIDNGYNSVMIDAADLPLEENIKAVKTVVDYAHARNVHVEAEIGKIKSAGDEGYTPEAAFAGIEEAKQLVDETGVDALAVSIGSEHGFYQHAPKLDYDLLEKIHAHVQVPLVLHGGSGIPEDDVRKAINGGIRKVNVGTHIRYTYVKSVGEAIQEKGPATHTADIMEVAKKNVKEVLYDWMRICSNK</sequence>
<feature type="binding site" evidence="3">
    <location>
        <position position="107"/>
    </location>
    <ligand>
        <name>Zn(2+)</name>
        <dbReference type="ChEBI" id="CHEBI:29105"/>
        <label>2</label>
    </ligand>
</feature>
<dbReference type="InterPro" id="IPR000771">
    <property type="entry name" value="FBA_II"/>
</dbReference>
<dbReference type="AlphaFoldDB" id="A0A850HJE8"/>
<dbReference type="GO" id="GO:0005975">
    <property type="term" value="P:carbohydrate metabolic process"/>
    <property type="evidence" value="ECO:0007669"/>
    <property type="project" value="InterPro"/>
</dbReference>
<feature type="binding site" evidence="3">
    <location>
        <position position="209"/>
    </location>
    <ligand>
        <name>Zn(2+)</name>
        <dbReference type="ChEBI" id="CHEBI:29105"/>
        <label>1</label>
        <note>catalytic</note>
    </ligand>
</feature>
<dbReference type="InterPro" id="IPR050246">
    <property type="entry name" value="Class_II_FBP_aldolase"/>
</dbReference>
<feature type="active site" description="Proton donor" evidence="1">
    <location>
        <position position="85"/>
    </location>
</feature>
<gene>
    <name evidence="5" type="ORF">G5A66_07050</name>
    <name evidence="4" type="ORF">G5A75_07070</name>
</gene>
<dbReference type="GO" id="GO:0016832">
    <property type="term" value="F:aldehyde-lyase activity"/>
    <property type="evidence" value="ECO:0007669"/>
    <property type="project" value="InterPro"/>
</dbReference>
<reference evidence="6 7" key="1">
    <citation type="journal article" date="2020" name="Cell Host Microbe">
        <title>Functional and Genomic Variation between Human-Derived Isolates of Lachnospiraceae Reveals Inter- and Intra-Species Diversity.</title>
        <authorList>
            <person name="Sorbara M.T."/>
            <person name="Littmann E.R."/>
            <person name="Fontana E."/>
            <person name="Moody T.U."/>
            <person name="Kohout C.E."/>
            <person name="Gjonbalaj M."/>
            <person name="Eaton V."/>
            <person name="Seok R."/>
            <person name="Leiner I.M."/>
            <person name="Pamer E.G."/>
        </authorList>
    </citation>
    <scope>NUCLEOTIDE SEQUENCE [LARGE SCALE GENOMIC DNA]</scope>
    <source>
        <strain evidence="5 6">MSK.17.11</strain>
        <strain evidence="4 7">MSK.17.38</strain>
    </source>
</reference>
<dbReference type="GO" id="GO:0008270">
    <property type="term" value="F:zinc ion binding"/>
    <property type="evidence" value="ECO:0007669"/>
    <property type="project" value="InterPro"/>
</dbReference>
<name>A0A850HJE8_9FIRM</name>
<evidence type="ECO:0000313" key="5">
    <source>
        <dbReference type="EMBL" id="NVH58406.1"/>
    </source>
</evidence>
<dbReference type="InterPro" id="IPR013785">
    <property type="entry name" value="Aldolase_TIM"/>
</dbReference>
<evidence type="ECO:0000256" key="2">
    <source>
        <dbReference type="PIRSR" id="PIRSR001359-2"/>
    </source>
</evidence>
<dbReference type="Pfam" id="PF01116">
    <property type="entry name" value="F_bP_aldolase"/>
    <property type="match status" value="1"/>
</dbReference>
<dbReference type="SUPFAM" id="SSF51569">
    <property type="entry name" value="Aldolase"/>
    <property type="match status" value="1"/>
</dbReference>
<evidence type="ECO:0000313" key="6">
    <source>
        <dbReference type="Proteomes" id="UP000528555"/>
    </source>
</evidence>
<dbReference type="Proteomes" id="UP000528555">
    <property type="component" value="Unassembled WGS sequence"/>
</dbReference>
<dbReference type="Gene3D" id="3.20.20.70">
    <property type="entry name" value="Aldolase class I"/>
    <property type="match status" value="1"/>
</dbReference>
<feature type="binding site" evidence="3">
    <location>
        <position position="137"/>
    </location>
    <ligand>
        <name>Zn(2+)</name>
        <dbReference type="ChEBI" id="CHEBI:29105"/>
        <label>2</label>
    </ligand>
</feature>
<feature type="binding site" evidence="3">
    <location>
        <position position="86"/>
    </location>
    <ligand>
        <name>Zn(2+)</name>
        <dbReference type="ChEBI" id="CHEBI:29105"/>
        <label>1</label>
        <note>catalytic</note>
    </ligand>
</feature>
<accession>A0A850HJE8</accession>
<feature type="binding site" evidence="3">
    <location>
        <position position="181"/>
    </location>
    <ligand>
        <name>Zn(2+)</name>
        <dbReference type="ChEBI" id="CHEBI:29105"/>
        <label>1</label>
        <note>catalytic</note>
    </ligand>
</feature>
<protein>
    <submittedName>
        <fullName evidence="5">Class II fructose-bisphosphate aldolase</fullName>
    </submittedName>
</protein>
<evidence type="ECO:0000313" key="4">
    <source>
        <dbReference type="EMBL" id="NSK14632.1"/>
    </source>
</evidence>
<comment type="caution">
    <text evidence="5">The sequence shown here is derived from an EMBL/GenBank/DDBJ whole genome shotgun (WGS) entry which is preliminary data.</text>
</comment>
<evidence type="ECO:0000313" key="7">
    <source>
        <dbReference type="Proteomes" id="UP000701680"/>
    </source>
</evidence>
<evidence type="ECO:0000256" key="3">
    <source>
        <dbReference type="PIRSR" id="PIRSR001359-3"/>
    </source>
</evidence>
<dbReference type="EMBL" id="JAAITX010000003">
    <property type="protein sequence ID" value="NVH58406.1"/>
    <property type="molecule type" value="Genomic_DNA"/>
</dbReference>
<dbReference type="EMBL" id="JAAIUO010000003">
    <property type="protein sequence ID" value="NSK14632.1"/>
    <property type="molecule type" value="Genomic_DNA"/>
</dbReference>
<feature type="binding site" evidence="2">
    <location>
        <begin position="231"/>
        <end position="234"/>
    </location>
    <ligand>
        <name>dihydroxyacetone phosphate</name>
        <dbReference type="ChEBI" id="CHEBI:57642"/>
    </ligand>
</feature>
<keyword evidence="3" id="KW-0479">Metal-binding</keyword>
<dbReference type="PIRSF" id="PIRSF001359">
    <property type="entry name" value="F_bP_aldolase_II"/>
    <property type="match status" value="1"/>
</dbReference>
<dbReference type="CDD" id="cd00947">
    <property type="entry name" value="TBP_aldolase_IIB"/>
    <property type="match status" value="1"/>
</dbReference>
<evidence type="ECO:0000256" key="1">
    <source>
        <dbReference type="PIRSR" id="PIRSR001359-1"/>
    </source>
</evidence>
<comment type="cofactor">
    <cofactor evidence="3">
        <name>Zn(2+)</name>
        <dbReference type="ChEBI" id="CHEBI:29105"/>
    </cofactor>
    <text evidence="3">Binds 2 Zn(2+) ions per subunit. One is catalytic and the other provides a structural contribution.</text>
</comment>
<feature type="binding site" evidence="2">
    <location>
        <position position="182"/>
    </location>
    <ligand>
        <name>dihydroxyacetone phosphate</name>
        <dbReference type="ChEBI" id="CHEBI:57642"/>
    </ligand>
</feature>
<keyword evidence="6" id="KW-1185">Reference proteome</keyword>
<reference evidence="5" key="2">
    <citation type="submission" date="2020-02" db="EMBL/GenBank/DDBJ databases">
        <authorList>
            <person name="Littmann E."/>
            <person name="Sorbara M."/>
        </authorList>
    </citation>
    <scope>NUCLEOTIDE SEQUENCE</scope>
    <source>
        <strain evidence="5">MSK.17.11</strain>
        <strain evidence="4">MSK.17.38</strain>
    </source>
</reference>
<dbReference type="PANTHER" id="PTHR30304:SF0">
    <property type="entry name" value="D-TAGATOSE-1,6-BISPHOSPHATE ALDOLASE SUBUNIT GATY-RELATED"/>
    <property type="match status" value="1"/>
</dbReference>
<proteinExistence type="predicted"/>